<dbReference type="EMBL" id="PECH01000008">
    <property type="protein sequence ID" value="TDZ79398.1"/>
    <property type="molecule type" value="Genomic_DNA"/>
</dbReference>
<accession>A0A4V3HY41</accession>
<dbReference type="Proteomes" id="UP000295117">
    <property type="component" value="Unassembled WGS sequence"/>
</dbReference>
<reference evidence="1 2" key="1">
    <citation type="journal article" date="2019" name="Sci. Rep.">
        <title>Extended insight into the Mycobacterium chelonae-abscessus complex through whole genome sequencing of Mycobacterium salmoniphilum outbreak and Mycobacterium salmoniphilum-like strains.</title>
        <authorList>
            <person name="Behra P.R.K."/>
            <person name="Das S."/>
            <person name="Pettersson B.M.F."/>
            <person name="Shirreff L."/>
            <person name="DuCote T."/>
            <person name="Jacobsson K.G."/>
            <person name="Ennis D.G."/>
            <person name="Kirsebom L.A."/>
        </authorList>
    </citation>
    <scope>NUCLEOTIDE SEQUENCE [LARGE SCALE GENOMIC DNA]</scope>
    <source>
        <strain evidence="1 2">DE 4585</strain>
    </source>
</reference>
<comment type="caution">
    <text evidence="1">The sequence shown here is derived from an EMBL/GenBank/DDBJ whole genome shotgun (WGS) entry which is preliminary data.</text>
</comment>
<protein>
    <submittedName>
        <fullName evidence="1">Uncharacterized protein</fullName>
    </submittedName>
</protein>
<gene>
    <name evidence="1" type="ORF">DE4585_03141</name>
</gene>
<sequence length="57" mass="6054">MDVVVVDVVVVDVVVVDALDGALTDGAVDEVGDSCCVCATQPVTRKIRHNTLQTRTR</sequence>
<organism evidence="1 2">
    <name type="scientific">Mycobacteroides salmoniphilum</name>
    <dbReference type="NCBI Taxonomy" id="404941"/>
    <lineage>
        <taxon>Bacteria</taxon>
        <taxon>Bacillati</taxon>
        <taxon>Actinomycetota</taxon>
        <taxon>Actinomycetes</taxon>
        <taxon>Mycobacteriales</taxon>
        <taxon>Mycobacteriaceae</taxon>
        <taxon>Mycobacteroides</taxon>
    </lineage>
</organism>
<dbReference type="AlphaFoldDB" id="A0A4V3HY41"/>
<proteinExistence type="predicted"/>
<evidence type="ECO:0000313" key="1">
    <source>
        <dbReference type="EMBL" id="TDZ79398.1"/>
    </source>
</evidence>
<name>A0A4V3HY41_9MYCO</name>
<evidence type="ECO:0000313" key="2">
    <source>
        <dbReference type="Proteomes" id="UP000295117"/>
    </source>
</evidence>